<evidence type="ECO:0000259" key="5">
    <source>
        <dbReference type="PROSITE" id="PS51918"/>
    </source>
</evidence>
<keyword evidence="2" id="KW-0479">Metal-binding</keyword>
<dbReference type="SFLD" id="SFLDG01386">
    <property type="entry name" value="main_SPASM_domain-containing"/>
    <property type="match status" value="1"/>
</dbReference>
<dbReference type="PANTHER" id="PTHR43273:SF8">
    <property type="entry name" value="RADICAL SAM DOMAIN PROTEIN"/>
    <property type="match status" value="1"/>
</dbReference>
<organism evidence="6 7">
    <name type="scientific">Kineosporia mesophila</name>
    <dbReference type="NCBI Taxonomy" id="566012"/>
    <lineage>
        <taxon>Bacteria</taxon>
        <taxon>Bacillati</taxon>
        <taxon>Actinomycetota</taxon>
        <taxon>Actinomycetes</taxon>
        <taxon>Kineosporiales</taxon>
        <taxon>Kineosporiaceae</taxon>
        <taxon>Kineosporia</taxon>
    </lineage>
</organism>
<evidence type="ECO:0000256" key="1">
    <source>
        <dbReference type="ARBA" id="ARBA00022691"/>
    </source>
</evidence>
<dbReference type="SFLD" id="SFLDS00029">
    <property type="entry name" value="Radical_SAM"/>
    <property type="match status" value="1"/>
</dbReference>
<accession>A0ABP6Z479</accession>
<evidence type="ECO:0000256" key="3">
    <source>
        <dbReference type="ARBA" id="ARBA00023004"/>
    </source>
</evidence>
<comment type="caution">
    <text evidence="6">The sequence shown here is derived from an EMBL/GenBank/DDBJ whole genome shotgun (WGS) entry which is preliminary data.</text>
</comment>
<keyword evidence="4" id="KW-0411">Iron-sulfur</keyword>
<sequence>MLRQYIVKVHSRCNLRCDYCYVYAKNDSRWTTRPPVMATATVDLLARRLAEHVNGESSSPIDVILHGGEPLLIGRTRLRHLVQTLRSAVGTLNFSVQTNGSLLSAAMLDELDELGVGVGVSLDGDAAAHDRHRRTGGGHGSHRLAEAGLERLTAERHRHLFRGLLCTIDLANEPVATYEALLRFAPPAVDFLLPHANWDQPPDLPAGRAVLSHGDWLIAAFDRWYDAPRQETSVRMFESVIDGLFGRPSSVHGLGTVAPSLVVVETDGAMEWNDSLASAYHGAASTGLDLERHRFAEFEALPDVSGPPPGSRVPTPCRSCRVQRVCGGGLPAHRYAADGFDRRSVYCADLLAFIRHVQTRLRHDLGALTRAG</sequence>
<dbReference type="InterPro" id="IPR026335">
    <property type="entry name" value="rSAM_SPASM_FxsB"/>
</dbReference>
<dbReference type="Gene3D" id="3.20.20.70">
    <property type="entry name" value="Aldolase class I"/>
    <property type="match status" value="1"/>
</dbReference>
<evidence type="ECO:0000256" key="2">
    <source>
        <dbReference type="ARBA" id="ARBA00022723"/>
    </source>
</evidence>
<evidence type="ECO:0000256" key="4">
    <source>
        <dbReference type="ARBA" id="ARBA00023014"/>
    </source>
</evidence>
<evidence type="ECO:0000313" key="7">
    <source>
        <dbReference type="Proteomes" id="UP001501074"/>
    </source>
</evidence>
<dbReference type="RefSeq" id="WP_231485878.1">
    <property type="nucleotide sequence ID" value="NZ_BAAAZO010000002.1"/>
</dbReference>
<dbReference type="InterPro" id="IPR023867">
    <property type="entry name" value="Sulphatase_maturase_rSAM"/>
</dbReference>
<dbReference type="InterPro" id="IPR007197">
    <property type="entry name" value="rSAM"/>
</dbReference>
<dbReference type="PROSITE" id="PS51918">
    <property type="entry name" value="RADICAL_SAM"/>
    <property type="match status" value="1"/>
</dbReference>
<dbReference type="CDD" id="cd01335">
    <property type="entry name" value="Radical_SAM"/>
    <property type="match status" value="1"/>
</dbReference>
<keyword evidence="1" id="KW-0949">S-adenosyl-L-methionine</keyword>
<proteinExistence type="predicted"/>
<dbReference type="InterPro" id="IPR058240">
    <property type="entry name" value="rSAM_sf"/>
</dbReference>
<dbReference type="Pfam" id="PF04055">
    <property type="entry name" value="Radical_SAM"/>
    <property type="match status" value="1"/>
</dbReference>
<dbReference type="PANTHER" id="PTHR43273">
    <property type="entry name" value="ANAEROBIC SULFATASE-MATURATING ENZYME HOMOLOG ASLB-RELATED"/>
    <property type="match status" value="1"/>
</dbReference>
<keyword evidence="3" id="KW-0408">Iron</keyword>
<keyword evidence="7" id="KW-1185">Reference proteome</keyword>
<protein>
    <submittedName>
        <fullName evidence="6">FxsB family radical SAM/SPASM domain protein</fullName>
    </submittedName>
</protein>
<reference evidence="7" key="1">
    <citation type="journal article" date="2019" name="Int. J. Syst. Evol. Microbiol.">
        <title>The Global Catalogue of Microorganisms (GCM) 10K type strain sequencing project: providing services to taxonomists for standard genome sequencing and annotation.</title>
        <authorList>
            <consortium name="The Broad Institute Genomics Platform"/>
            <consortium name="The Broad Institute Genome Sequencing Center for Infectious Disease"/>
            <person name="Wu L."/>
            <person name="Ma J."/>
        </authorList>
    </citation>
    <scope>NUCLEOTIDE SEQUENCE [LARGE SCALE GENOMIC DNA]</scope>
    <source>
        <strain evidence="7">JCM 16902</strain>
    </source>
</reference>
<dbReference type="EMBL" id="BAAAZO010000002">
    <property type="protein sequence ID" value="GAA3597815.1"/>
    <property type="molecule type" value="Genomic_DNA"/>
</dbReference>
<dbReference type="SFLD" id="SFLDG01067">
    <property type="entry name" value="SPASM/twitch_domain_containing"/>
    <property type="match status" value="1"/>
</dbReference>
<dbReference type="SUPFAM" id="SSF102114">
    <property type="entry name" value="Radical SAM enzymes"/>
    <property type="match status" value="1"/>
</dbReference>
<name>A0ABP6Z479_9ACTN</name>
<dbReference type="NCBIfam" id="TIGR04269">
    <property type="entry name" value="SAM_SPASM_FxsB"/>
    <property type="match status" value="1"/>
</dbReference>
<gene>
    <name evidence="6" type="ORF">GCM10022223_11250</name>
</gene>
<dbReference type="Proteomes" id="UP001501074">
    <property type="component" value="Unassembled WGS sequence"/>
</dbReference>
<evidence type="ECO:0000313" key="6">
    <source>
        <dbReference type="EMBL" id="GAA3597815.1"/>
    </source>
</evidence>
<dbReference type="InterPro" id="IPR013785">
    <property type="entry name" value="Aldolase_TIM"/>
</dbReference>
<dbReference type="SFLD" id="SFLDG01072">
    <property type="entry name" value="dehydrogenase_like"/>
    <property type="match status" value="1"/>
</dbReference>
<feature type="domain" description="Radical SAM core" evidence="5">
    <location>
        <begin position="1"/>
        <end position="226"/>
    </location>
</feature>